<dbReference type="NCBIfam" id="TIGR00711">
    <property type="entry name" value="efflux_EmrB"/>
    <property type="match status" value="1"/>
</dbReference>
<dbReference type="AlphaFoldDB" id="A0A4Q2JIW9"/>
<name>A0A4Q2JIW9_9MICO</name>
<keyword evidence="4" id="KW-1003">Cell membrane</keyword>
<comment type="similarity">
    <text evidence="2">Belongs to the major facilitator superfamily. EmrB family.</text>
</comment>
<evidence type="ECO:0000256" key="6">
    <source>
        <dbReference type="ARBA" id="ARBA00022989"/>
    </source>
</evidence>
<feature type="transmembrane region" description="Helical" evidence="9">
    <location>
        <begin position="453"/>
        <end position="478"/>
    </location>
</feature>
<protein>
    <submittedName>
        <fullName evidence="11">DHA2 family efflux MFS transporter permease subunit</fullName>
    </submittedName>
</protein>
<feature type="transmembrane region" description="Helical" evidence="9">
    <location>
        <begin position="323"/>
        <end position="343"/>
    </location>
</feature>
<dbReference type="Gene3D" id="1.20.1720.10">
    <property type="entry name" value="Multidrug resistance protein D"/>
    <property type="match status" value="1"/>
</dbReference>
<dbReference type="GO" id="GO:0005886">
    <property type="term" value="C:plasma membrane"/>
    <property type="evidence" value="ECO:0007669"/>
    <property type="project" value="UniProtKB-SubCell"/>
</dbReference>
<proteinExistence type="inferred from homology"/>
<dbReference type="InterPro" id="IPR020846">
    <property type="entry name" value="MFS_dom"/>
</dbReference>
<feature type="transmembrane region" description="Helical" evidence="9">
    <location>
        <begin position="428"/>
        <end position="447"/>
    </location>
</feature>
<accession>A0A4Q2JIW9</accession>
<dbReference type="Proteomes" id="UP000292881">
    <property type="component" value="Unassembled WGS sequence"/>
</dbReference>
<evidence type="ECO:0000256" key="7">
    <source>
        <dbReference type="ARBA" id="ARBA00023136"/>
    </source>
</evidence>
<dbReference type="CDD" id="cd17503">
    <property type="entry name" value="MFS_LmrB_MDR_like"/>
    <property type="match status" value="1"/>
</dbReference>
<feature type="transmembrane region" description="Helical" evidence="9">
    <location>
        <begin position="364"/>
        <end position="387"/>
    </location>
</feature>
<evidence type="ECO:0000256" key="2">
    <source>
        <dbReference type="ARBA" id="ARBA00008537"/>
    </source>
</evidence>
<dbReference type="PRINTS" id="PR01036">
    <property type="entry name" value="TCRTETB"/>
</dbReference>
<evidence type="ECO:0000313" key="11">
    <source>
        <dbReference type="EMBL" id="RXZ45980.1"/>
    </source>
</evidence>
<dbReference type="PANTHER" id="PTHR42718">
    <property type="entry name" value="MAJOR FACILITATOR SUPERFAMILY MULTIDRUG TRANSPORTER MFSC"/>
    <property type="match status" value="1"/>
</dbReference>
<dbReference type="InterPro" id="IPR011701">
    <property type="entry name" value="MFS"/>
</dbReference>
<evidence type="ECO:0000256" key="3">
    <source>
        <dbReference type="ARBA" id="ARBA00022448"/>
    </source>
</evidence>
<evidence type="ECO:0000256" key="9">
    <source>
        <dbReference type="SAM" id="Phobius"/>
    </source>
</evidence>
<feature type="domain" description="Major facilitator superfamily (MFS) profile" evidence="10">
    <location>
        <begin position="101"/>
        <end position="560"/>
    </location>
</feature>
<dbReference type="EMBL" id="SDPL01000270">
    <property type="protein sequence ID" value="RXZ45980.1"/>
    <property type="molecule type" value="Genomic_DNA"/>
</dbReference>
<dbReference type="InterPro" id="IPR004638">
    <property type="entry name" value="EmrB-like"/>
</dbReference>
<keyword evidence="5 9" id="KW-0812">Transmembrane</keyword>
<dbReference type="PROSITE" id="PS50850">
    <property type="entry name" value="MFS"/>
    <property type="match status" value="1"/>
</dbReference>
<keyword evidence="7 9" id="KW-0472">Membrane</keyword>
<feature type="transmembrane region" description="Helical" evidence="9">
    <location>
        <begin position="229"/>
        <end position="249"/>
    </location>
</feature>
<keyword evidence="12" id="KW-1185">Reference proteome</keyword>
<feature type="transmembrane region" description="Helical" evidence="9">
    <location>
        <begin position="534"/>
        <end position="555"/>
    </location>
</feature>
<feature type="transmembrane region" description="Helical" evidence="9">
    <location>
        <begin position="255"/>
        <end position="272"/>
    </location>
</feature>
<evidence type="ECO:0000259" key="10">
    <source>
        <dbReference type="PROSITE" id="PS50850"/>
    </source>
</evidence>
<feature type="transmembrane region" description="Helical" evidence="9">
    <location>
        <begin position="196"/>
        <end position="217"/>
    </location>
</feature>
<dbReference type="Gene3D" id="1.20.1250.20">
    <property type="entry name" value="MFS general substrate transporter like domains"/>
    <property type="match status" value="1"/>
</dbReference>
<keyword evidence="3" id="KW-0813">Transport</keyword>
<feature type="transmembrane region" description="Helical" evidence="9">
    <location>
        <begin position="166"/>
        <end position="184"/>
    </location>
</feature>
<feature type="transmembrane region" description="Helical" evidence="9">
    <location>
        <begin position="399"/>
        <end position="416"/>
    </location>
</feature>
<organism evidence="11 12">
    <name type="scientific">Agromyces binzhouensis</name>
    <dbReference type="NCBI Taxonomy" id="1817495"/>
    <lineage>
        <taxon>Bacteria</taxon>
        <taxon>Bacillati</taxon>
        <taxon>Actinomycetota</taxon>
        <taxon>Actinomycetes</taxon>
        <taxon>Micrococcales</taxon>
        <taxon>Microbacteriaceae</taxon>
        <taxon>Agromyces</taxon>
    </lineage>
</organism>
<feature type="transmembrane region" description="Helical" evidence="9">
    <location>
        <begin position="284"/>
        <end position="303"/>
    </location>
</feature>
<evidence type="ECO:0000256" key="8">
    <source>
        <dbReference type="SAM" id="MobiDB-lite"/>
    </source>
</evidence>
<evidence type="ECO:0000313" key="12">
    <source>
        <dbReference type="Proteomes" id="UP000292881"/>
    </source>
</evidence>
<sequence>MHASACIVPIGNSDRALAGCIPRSPGREQHRRRARRTEHDETQAETTGPTVSERSAPDTDSITVPGPDSLGAVAEAEAADRAIDQHVVAARPDHGARNTRVIWLLLAATFTVFLNETIMSVAIPELVDDLGVTLSAAQWLTTAFMLTMAVVIPITGFLLQRFPTRPIFGAAMTLFSAGTLLAALAPGFEVLLGGRIIQATGTAIMMPLLMTTLMTVVAPADRGRFMGRVSIVMSVAPAIGPAISGLILNTLGWRYMFWLVLPIAVAMLVIGLRRVENISETRVFPIDVFSVVLSAFGFGGLVYGLSLVGEVASGRAPGDAVPMWIALAVGALGITAFIVRQVILQRGDRALLDLRTFRSRNFAVSIGLMAVMMAALFGTIILLPIYLQDVLGLEPLATGLLVLPGGLVMGLLGPTVGRLYDRVGPTPLLVPASIGVSAVLWSLTLVTQNTPPWMILAAHVVLSISLAFMFTPLFTTALGSVEPHLYSHGSAIVGTLQQVAGAAGTALFITVMTATAAGATAAGTEAIAAQAAGVRNAFLVGAIVSLFAIIGATLVRRPADMPSGAPAAH</sequence>
<reference evidence="11 12" key="1">
    <citation type="submission" date="2019-01" db="EMBL/GenBank/DDBJ databases">
        <authorList>
            <person name="Li J."/>
        </authorList>
    </citation>
    <scope>NUCLEOTIDE SEQUENCE [LARGE SCALE GENOMIC DNA]</scope>
    <source>
        <strain evidence="11 12">CGMCC 4.7180</strain>
    </source>
</reference>
<comment type="caution">
    <text evidence="11">The sequence shown here is derived from an EMBL/GenBank/DDBJ whole genome shotgun (WGS) entry which is preliminary data.</text>
</comment>
<feature type="region of interest" description="Disordered" evidence="8">
    <location>
        <begin position="17"/>
        <end position="69"/>
    </location>
</feature>
<dbReference type="GO" id="GO:0022857">
    <property type="term" value="F:transmembrane transporter activity"/>
    <property type="evidence" value="ECO:0007669"/>
    <property type="project" value="InterPro"/>
</dbReference>
<keyword evidence="6 9" id="KW-1133">Transmembrane helix</keyword>
<dbReference type="PANTHER" id="PTHR42718:SF9">
    <property type="entry name" value="MAJOR FACILITATOR SUPERFAMILY MULTIDRUG TRANSPORTER MFSC"/>
    <property type="match status" value="1"/>
</dbReference>
<feature type="compositionally biased region" description="Polar residues" evidence="8">
    <location>
        <begin position="44"/>
        <end position="62"/>
    </location>
</feature>
<dbReference type="Pfam" id="PF07690">
    <property type="entry name" value="MFS_1"/>
    <property type="match status" value="1"/>
</dbReference>
<dbReference type="OrthoDB" id="9812221at2"/>
<feature type="transmembrane region" description="Helical" evidence="9">
    <location>
        <begin position="101"/>
        <end position="124"/>
    </location>
</feature>
<evidence type="ECO:0000256" key="4">
    <source>
        <dbReference type="ARBA" id="ARBA00022475"/>
    </source>
</evidence>
<feature type="transmembrane region" description="Helical" evidence="9">
    <location>
        <begin position="136"/>
        <end position="159"/>
    </location>
</feature>
<evidence type="ECO:0000256" key="1">
    <source>
        <dbReference type="ARBA" id="ARBA00004651"/>
    </source>
</evidence>
<gene>
    <name evidence="11" type="ORF">ESO86_12295</name>
</gene>
<dbReference type="InterPro" id="IPR036259">
    <property type="entry name" value="MFS_trans_sf"/>
</dbReference>
<evidence type="ECO:0000256" key="5">
    <source>
        <dbReference type="ARBA" id="ARBA00022692"/>
    </source>
</evidence>
<feature type="transmembrane region" description="Helical" evidence="9">
    <location>
        <begin position="499"/>
        <end position="522"/>
    </location>
</feature>
<comment type="subcellular location">
    <subcellularLocation>
        <location evidence="1">Cell membrane</location>
        <topology evidence="1">Multi-pass membrane protein</topology>
    </subcellularLocation>
</comment>
<dbReference type="SUPFAM" id="SSF103473">
    <property type="entry name" value="MFS general substrate transporter"/>
    <property type="match status" value="1"/>
</dbReference>